<dbReference type="InterPro" id="IPR043156">
    <property type="entry name" value="Catalase_clade2_helical"/>
</dbReference>
<name>A0A939TSZ1_9MICO</name>
<evidence type="ECO:0000259" key="17">
    <source>
        <dbReference type="SMART" id="SM01060"/>
    </source>
</evidence>
<keyword evidence="7 10" id="KW-0560">Oxidoreductase</keyword>
<evidence type="ECO:0000256" key="1">
    <source>
        <dbReference type="ARBA" id="ARBA00001971"/>
    </source>
</evidence>
<keyword evidence="20" id="KW-1185">Reference proteome</keyword>
<dbReference type="GO" id="GO:0005829">
    <property type="term" value="C:cytosol"/>
    <property type="evidence" value="ECO:0007669"/>
    <property type="project" value="TreeGrafter"/>
</dbReference>
<keyword evidence="5 10" id="KW-0349">Heme</keyword>
<feature type="domain" description="Catalase core" evidence="17">
    <location>
        <begin position="66"/>
        <end position="454"/>
    </location>
</feature>
<dbReference type="PANTHER" id="PTHR42821:SF1">
    <property type="entry name" value="CATALASE-B"/>
    <property type="match status" value="1"/>
</dbReference>
<dbReference type="GO" id="GO:0004096">
    <property type="term" value="F:catalase activity"/>
    <property type="evidence" value="ECO:0007669"/>
    <property type="project" value="UniProtKB-UniRule"/>
</dbReference>
<comment type="similarity">
    <text evidence="2">Belongs to the catalase family. HPII subfamily.</text>
</comment>
<evidence type="ECO:0000256" key="13">
    <source>
        <dbReference type="PIRSR" id="PIRSR038927-3"/>
    </source>
</evidence>
<evidence type="ECO:0000256" key="5">
    <source>
        <dbReference type="ARBA" id="ARBA00022617"/>
    </source>
</evidence>
<dbReference type="InterPro" id="IPR002226">
    <property type="entry name" value="Catalase_haem_BS"/>
</dbReference>
<dbReference type="SMART" id="SM01060">
    <property type="entry name" value="Catalase"/>
    <property type="match status" value="1"/>
</dbReference>
<dbReference type="Gene3D" id="2.40.180.10">
    <property type="entry name" value="Catalase core domain"/>
    <property type="match status" value="1"/>
</dbReference>
<gene>
    <name evidence="18" type="ORF">J5V96_02700</name>
    <name evidence="19" type="ORF">J5V96_12945</name>
</gene>
<dbReference type="InterPro" id="IPR018028">
    <property type="entry name" value="Catalase"/>
</dbReference>
<evidence type="ECO:0000256" key="2">
    <source>
        <dbReference type="ARBA" id="ARBA00010660"/>
    </source>
</evidence>
<dbReference type="GO" id="GO:0006979">
    <property type="term" value="P:response to oxidative stress"/>
    <property type="evidence" value="ECO:0007669"/>
    <property type="project" value="InterPro"/>
</dbReference>
<dbReference type="PROSITE" id="PS51402">
    <property type="entry name" value="CATALASE_3"/>
    <property type="match status" value="1"/>
</dbReference>
<evidence type="ECO:0000256" key="6">
    <source>
        <dbReference type="ARBA" id="ARBA00022723"/>
    </source>
</evidence>
<reference evidence="18" key="1">
    <citation type="submission" date="2021-03" db="EMBL/GenBank/DDBJ databases">
        <title>Microbacterium sp. nov., a novel actinobacterium isolated from cow dung.</title>
        <authorList>
            <person name="Zhang L."/>
        </authorList>
    </citation>
    <scope>NUCLEOTIDE SEQUENCE</scope>
    <source>
        <strain evidence="18">NEAU-LLB</strain>
    </source>
</reference>
<evidence type="ECO:0000313" key="19">
    <source>
        <dbReference type="EMBL" id="MBO3664406.1"/>
    </source>
</evidence>
<dbReference type="InterPro" id="IPR024708">
    <property type="entry name" value="Catalase_AS"/>
</dbReference>
<dbReference type="PROSITE" id="PS00437">
    <property type="entry name" value="CATALASE_1"/>
    <property type="match status" value="1"/>
</dbReference>
<sequence length="714" mass="77190">MASARENDIPIPGSPSPVPPTLEEPTAPRRPLPPKPDQDGPEVRTPTGAATDLPGGTVAQQGAYLTTAQGARLPDTDHSLKAGPRGPVLLQDHHLREKITHFDHERIPERVVHARGAAAHGEFVANGAAASVTKAAFLQAGARTRTFVRFSTVLGSRGSLDTARDTRGFATKFYTHEGVYDLVGNNIPVFFIQDAIKFPDIIHAGKPHPDREIPQAQSAHDTFWDFVSLHTEAQAHAMWNMSDRALPRSYRMMQGFGVHTFRLENEAGETVLAKIHWRPRLGTHSLTWEEAQLAGGKDPDFHRRDLADAIESGALPEWDLALQVFPDTPEETFEGIDLLDPTKFVPEELAPLQVVGTMTLTSNPSNFFAETEQVAFHPGHLVPGIDVTNDPLLQGRLFSYLDTQISRLGGPNFAQIPINRPHADVNDMLRDGMHQTAVHRGVAPYHPNSLDGGCPFLAGADLGGFVEVPAAVAESVKERTKPASFDDHFSQATLFYRSLTPIEQRHVIEAYSFELGKCYEQAIKERQLAALANIDEDLCAQVAEALGLPAPAPTVDIADVEPSPALRQVGETWPVSGRVVGILADESADSAELIAVRKALHAAGTVPLLIAPHGGMLHGQPVQRSAQTAASIELDALLALGPSKDPRTLRMLDELFRHGKVIAAAPAASPMLEDADIDLAAPGIATGDAAEAVTQLLDLLGAHRVWQRMELLPV</sequence>
<feature type="cross-link" description="3'-histidyl-3-tyrosine (His-Tyr)" evidence="14">
    <location>
        <begin position="377"/>
        <end position="400"/>
    </location>
</feature>
<dbReference type="EMBL" id="JAGFOA010000001">
    <property type="protein sequence ID" value="MBO3662414.1"/>
    <property type="molecule type" value="Genomic_DNA"/>
</dbReference>
<comment type="catalytic activity">
    <reaction evidence="10 15">
        <text>2 H2O2 = O2 + 2 H2O</text>
        <dbReference type="Rhea" id="RHEA:20309"/>
        <dbReference type="ChEBI" id="CHEBI:15377"/>
        <dbReference type="ChEBI" id="CHEBI:15379"/>
        <dbReference type="ChEBI" id="CHEBI:16240"/>
        <dbReference type="EC" id="1.11.1.6"/>
    </reaction>
</comment>
<proteinExistence type="inferred from homology"/>
<evidence type="ECO:0000256" key="11">
    <source>
        <dbReference type="PIRSR" id="PIRSR038927-1"/>
    </source>
</evidence>
<evidence type="ECO:0000256" key="12">
    <source>
        <dbReference type="PIRSR" id="PIRSR038927-2"/>
    </source>
</evidence>
<feature type="binding site" description="axial binding residue" evidence="12">
    <location>
        <position position="400"/>
    </location>
    <ligand>
        <name>heme</name>
        <dbReference type="ChEBI" id="CHEBI:30413"/>
    </ligand>
    <ligandPart>
        <name>Fe</name>
        <dbReference type="ChEBI" id="CHEBI:18248"/>
    </ligandPart>
</feature>
<dbReference type="PANTHER" id="PTHR42821">
    <property type="entry name" value="CATALASE"/>
    <property type="match status" value="1"/>
</dbReference>
<dbReference type="EMBL" id="JAGFOA010000005">
    <property type="protein sequence ID" value="MBO3664406.1"/>
    <property type="molecule type" value="Genomic_DNA"/>
</dbReference>
<dbReference type="InterPro" id="IPR011614">
    <property type="entry name" value="Catalase_core"/>
</dbReference>
<dbReference type="Proteomes" id="UP000680132">
    <property type="component" value="Unassembled WGS sequence"/>
</dbReference>
<evidence type="ECO:0000256" key="4">
    <source>
        <dbReference type="ARBA" id="ARBA00022559"/>
    </source>
</evidence>
<dbReference type="InterPro" id="IPR010582">
    <property type="entry name" value="Catalase_immune_responsive"/>
</dbReference>
<evidence type="ECO:0000256" key="14">
    <source>
        <dbReference type="PIRSR" id="PIRSR038927-4"/>
    </source>
</evidence>
<evidence type="ECO:0000256" key="16">
    <source>
        <dbReference type="SAM" id="MobiDB-lite"/>
    </source>
</evidence>
<dbReference type="GO" id="GO:0042744">
    <property type="term" value="P:hydrogen peroxide catabolic process"/>
    <property type="evidence" value="ECO:0007669"/>
    <property type="project" value="UniProtKB-UniRule"/>
</dbReference>
<evidence type="ECO:0000256" key="9">
    <source>
        <dbReference type="ARBA" id="ARBA00023324"/>
    </source>
</evidence>
<keyword evidence="6 10" id="KW-0479">Metal-binding</keyword>
<dbReference type="SUPFAM" id="SSF52317">
    <property type="entry name" value="Class I glutamine amidotransferase-like"/>
    <property type="match status" value="1"/>
</dbReference>
<dbReference type="GO" id="GO:0046872">
    <property type="term" value="F:metal ion binding"/>
    <property type="evidence" value="ECO:0007669"/>
    <property type="project" value="UniProtKB-KW"/>
</dbReference>
<feature type="binding site" evidence="13">
    <location>
        <position position="396"/>
    </location>
    <ligand>
        <name>heme</name>
        <dbReference type="ChEBI" id="CHEBI:30413"/>
    </ligand>
</feature>
<evidence type="ECO:0000256" key="3">
    <source>
        <dbReference type="ARBA" id="ARBA00012314"/>
    </source>
</evidence>
<evidence type="ECO:0000256" key="10">
    <source>
        <dbReference type="PIRNR" id="PIRNR038927"/>
    </source>
</evidence>
<keyword evidence="8 10" id="KW-0408">Iron</keyword>
<dbReference type="Gene3D" id="3.40.50.880">
    <property type="match status" value="1"/>
</dbReference>
<feature type="compositionally biased region" description="Pro residues" evidence="16">
    <location>
        <begin position="12"/>
        <end position="35"/>
    </location>
</feature>
<dbReference type="InterPro" id="IPR041399">
    <property type="entry name" value="Catalase_large_C"/>
</dbReference>
<feature type="binding site" evidence="13">
    <location>
        <position position="198"/>
    </location>
    <ligand>
        <name>heme</name>
        <dbReference type="ChEBI" id="CHEBI:30413"/>
    </ligand>
</feature>
<feature type="binding site" evidence="13">
    <location>
        <position position="110"/>
    </location>
    <ligand>
        <name>heme</name>
        <dbReference type="ChEBI" id="CHEBI:30413"/>
    </ligand>
</feature>
<dbReference type="Pfam" id="PF00199">
    <property type="entry name" value="Catalase"/>
    <property type="match status" value="1"/>
</dbReference>
<dbReference type="GO" id="GO:0020037">
    <property type="term" value="F:heme binding"/>
    <property type="evidence" value="ECO:0007669"/>
    <property type="project" value="UniProtKB-UniRule"/>
</dbReference>
<protein>
    <recommendedName>
        <fullName evidence="3 10">Catalase</fullName>
        <ecNumber evidence="3 10">1.11.1.6</ecNumber>
    </recommendedName>
</protein>
<evidence type="ECO:0000256" key="15">
    <source>
        <dbReference type="RuleBase" id="RU000498"/>
    </source>
</evidence>
<dbReference type="SUPFAM" id="SSF56634">
    <property type="entry name" value="Heme-dependent catalase-like"/>
    <property type="match status" value="1"/>
</dbReference>
<dbReference type="RefSeq" id="WP_208500092.1">
    <property type="nucleotide sequence ID" value="NZ_JAGFOA010000001.1"/>
</dbReference>
<dbReference type="Gene3D" id="1.20.1370.20">
    <property type="match status" value="1"/>
</dbReference>
<dbReference type="InterPro" id="IPR020835">
    <property type="entry name" value="Catalase_sf"/>
</dbReference>
<dbReference type="Pfam" id="PF06628">
    <property type="entry name" value="Catalase-rel"/>
    <property type="match status" value="1"/>
</dbReference>
<feature type="active site" evidence="11">
    <location>
        <position position="185"/>
    </location>
</feature>
<dbReference type="AlphaFoldDB" id="A0A939TSZ1"/>
<dbReference type="InterPro" id="IPR029062">
    <property type="entry name" value="Class_I_gatase-like"/>
</dbReference>
<accession>A0A939TSZ1</accession>
<feature type="region of interest" description="Disordered" evidence="16">
    <location>
        <begin position="1"/>
        <end position="56"/>
    </location>
</feature>
<comment type="cofactor">
    <cofactor evidence="1 10 12">
        <name>heme</name>
        <dbReference type="ChEBI" id="CHEBI:30413"/>
    </cofactor>
</comment>
<feature type="binding site" evidence="13">
    <location>
        <position position="149"/>
    </location>
    <ligand>
        <name>heme</name>
        <dbReference type="ChEBI" id="CHEBI:30413"/>
    </ligand>
</feature>
<keyword evidence="9 10" id="KW-0376">Hydrogen peroxide</keyword>
<evidence type="ECO:0000256" key="7">
    <source>
        <dbReference type="ARBA" id="ARBA00023002"/>
    </source>
</evidence>
<evidence type="ECO:0000313" key="20">
    <source>
        <dbReference type="Proteomes" id="UP000680132"/>
    </source>
</evidence>
<dbReference type="InterPro" id="IPR024712">
    <property type="entry name" value="Catalase_clade2"/>
</dbReference>
<comment type="caution">
    <text evidence="18">The sequence shown here is derived from an EMBL/GenBank/DDBJ whole genome shotgun (WGS) entry which is preliminary data.</text>
</comment>
<evidence type="ECO:0000256" key="8">
    <source>
        <dbReference type="ARBA" id="ARBA00023004"/>
    </source>
</evidence>
<keyword evidence="4 10" id="KW-0575">Peroxidase</keyword>
<comment type="function">
    <text evidence="10">Decomposes hydrogen peroxide into water and oxygen; serves to protect cells from the toxic effects of hydrogen peroxide.</text>
</comment>
<organism evidence="18 20">
    <name type="scientific">Microbacterium stercoris</name>
    <dbReference type="NCBI Taxonomy" id="2820289"/>
    <lineage>
        <taxon>Bacteria</taxon>
        <taxon>Bacillati</taxon>
        <taxon>Actinomycetota</taxon>
        <taxon>Actinomycetes</taxon>
        <taxon>Micrococcales</taxon>
        <taxon>Microbacteriaceae</taxon>
        <taxon>Microbacterium</taxon>
    </lineage>
</organism>
<evidence type="ECO:0000313" key="18">
    <source>
        <dbReference type="EMBL" id="MBO3662414.1"/>
    </source>
</evidence>
<dbReference type="Pfam" id="PF18011">
    <property type="entry name" value="Catalase_C"/>
    <property type="match status" value="1"/>
</dbReference>
<dbReference type="PIRSF" id="PIRSF038927">
    <property type="entry name" value="Catalase_clade2"/>
    <property type="match status" value="1"/>
</dbReference>
<dbReference type="PROSITE" id="PS00438">
    <property type="entry name" value="CATALASE_2"/>
    <property type="match status" value="1"/>
</dbReference>
<dbReference type="EC" id="1.11.1.6" evidence="3 10"/>
<feature type="binding site" evidence="13">
    <location>
        <position position="407"/>
    </location>
    <ligand>
        <name>heme</name>
        <dbReference type="ChEBI" id="CHEBI:30413"/>
    </ligand>
</feature>
<dbReference type="PRINTS" id="PR00067">
    <property type="entry name" value="CATALASE"/>
</dbReference>
<dbReference type="CDD" id="cd03132">
    <property type="entry name" value="GATase1_catalase"/>
    <property type="match status" value="1"/>
</dbReference>
<feature type="active site" evidence="11">
    <location>
        <position position="113"/>
    </location>
</feature>